<dbReference type="Pfam" id="PF02452">
    <property type="entry name" value="PemK_toxin"/>
    <property type="match status" value="1"/>
</dbReference>
<evidence type="ECO:0000313" key="3">
    <source>
        <dbReference type="EMBL" id="MST50551.1"/>
    </source>
</evidence>
<evidence type="ECO:0000313" key="4">
    <source>
        <dbReference type="Proteomes" id="UP000442535"/>
    </source>
</evidence>
<reference evidence="3 4" key="1">
    <citation type="submission" date="2019-08" db="EMBL/GenBank/DDBJ databases">
        <title>In-depth cultivation of the pig gut microbiome towards novel bacterial diversity and tailored functional studies.</title>
        <authorList>
            <person name="Wylensek D."/>
            <person name="Hitch T.C.A."/>
            <person name="Clavel T."/>
        </authorList>
    </citation>
    <scope>NUCLEOTIDE SEQUENCE [LARGE SCALE GENOMIC DNA]</scope>
    <source>
        <strain evidence="3 4">RF-GAM-744-WT-7</strain>
    </source>
</reference>
<dbReference type="GO" id="GO:0003677">
    <property type="term" value="F:DNA binding"/>
    <property type="evidence" value="ECO:0007669"/>
    <property type="project" value="InterPro"/>
</dbReference>
<dbReference type="Gene3D" id="2.30.30.110">
    <property type="match status" value="1"/>
</dbReference>
<accession>A0A7K0K506</accession>
<comment type="similarity">
    <text evidence="1">Belongs to the PemK/MazF family.</text>
</comment>
<keyword evidence="4" id="KW-1185">Reference proteome</keyword>
<name>A0A7K0K506_9ACTO</name>
<dbReference type="InterPro" id="IPR011067">
    <property type="entry name" value="Plasmid_toxin/cell-grow_inhib"/>
</dbReference>
<dbReference type="SUPFAM" id="SSF50118">
    <property type="entry name" value="Cell growth inhibitor/plasmid maintenance toxic component"/>
    <property type="match status" value="1"/>
</dbReference>
<dbReference type="EMBL" id="VUMY01000022">
    <property type="protein sequence ID" value="MST50551.1"/>
    <property type="molecule type" value="Genomic_DNA"/>
</dbReference>
<gene>
    <name evidence="3" type="ORF">FYJ63_10015</name>
</gene>
<dbReference type="Proteomes" id="UP000442535">
    <property type="component" value="Unassembled WGS sequence"/>
</dbReference>
<protein>
    <submittedName>
        <fullName evidence="3">Type II toxin-antitoxin system PemK/MazF family toxin</fullName>
    </submittedName>
</protein>
<keyword evidence="2" id="KW-1277">Toxin-antitoxin system</keyword>
<proteinExistence type="inferred from homology"/>
<dbReference type="InterPro" id="IPR003477">
    <property type="entry name" value="PemK-like"/>
</dbReference>
<evidence type="ECO:0000256" key="1">
    <source>
        <dbReference type="ARBA" id="ARBA00007521"/>
    </source>
</evidence>
<organism evidence="3 4">
    <name type="scientific">Mobiluncus porci</name>
    <dbReference type="NCBI Taxonomy" id="2652278"/>
    <lineage>
        <taxon>Bacteria</taxon>
        <taxon>Bacillati</taxon>
        <taxon>Actinomycetota</taxon>
        <taxon>Actinomycetes</taxon>
        <taxon>Actinomycetales</taxon>
        <taxon>Actinomycetaceae</taxon>
        <taxon>Mobiluncus</taxon>
    </lineage>
</organism>
<evidence type="ECO:0000256" key="2">
    <source>
        <dbReference type="ARBA" id="ARBA00022649"/>
    </source>
</evidence>
<sequence length="105" mass="11632">MRQIYKVPLDKVRPVLVLTRSGARRILKYVTVAPIVSTSSGRLSELKVGKSNGLGGDAYVSLDNVQTIEARLLDKPIGSLSEEQEKELARKITLAYDLEIFEDNS</sequence>
<comment type="caution">
    <text evidence="3">The sequence shown here is derived from an EMBL/GenBank/DDBJ whole genome shotgun (WGS) entry which is preliminary data.</text>
</comment>
<dbReference type="AlphaFoldDB" id="A0A7K0K506"/>